<feature type="domain" description="Response regulatory" evidence="3">
    <location>
        <begin position="3"/>
        <end position="117"/>
    </location>
</feature>
<dbReference type="GO" id="GO:0000160">
    <property type="term" value="P:phosphorelay signal transduction system"/>
    <property type="evidence" value="ECO:0007669"/>
    <property type="project" value="InterPro"/>
</dbReference>
<dbReference type="InterPro" id="IPR011006">
    <property type="entry name" value="CheY-like_superfamily"/>
</dbReference>
<dbReference type="InterPro" id="IPR050595">
    <property type="entry name" value="Bact_response_regulator"/>
</dbReference>
<gene>
    <name evidence="4" type="ORF">HYZ11_07135</name>
</gene>
<dbReference type="Gene3D" id="3.40.50.2300">
    <property type="match status" value="1"/>
</dbReference>
<name>A0A932MPQ0_UNCTE</name>
<evidence type="ECO:0000256" key="2">
    <source>
        <dbReference type="PROSITE-ProRule" id="PRU00169"/>
    </source>
</evidence>
<dbReference type="CDD" id="cd00156">
    <property type="entry name" value="REC"/>
    <property type="match status" value="1"/>
</dbReference>
<dbReference type="InterPro" id="IPR001789">
    <property type="entry name" value="Sig_transdc_resp-reg_receiver"/>
</dbReference>
<dbReference type="AlphaFoldDB" id="A0A932MPQ0"/>
<comment type="caution">
    <text evidence="4">The sequence shown here is derived from an EMBL/GenBank/DDBJ whole genome shotgun (WGS) entry which is preliminary data.</text>
</comment>
<dbReference type="Pfam" id="PF00072">
    <property type="entry name" value="Response_reg"/>
    <property type="match status" value="1"/>
</dbReference>
<keyword evidence="1 2" id="KW-0597">Phosphoprotein</keyword>
<evidence type="ECO:0000256" key="1">
    <source>
        <dbReference type="ARBA" id="ARBA00022553"/>
    </source>
</evidence>
<protein>
    <submittedName>
        <fullName evidence="4">Response regulator</fullName>
    </submittedName>
</protein>
<dbReference type="EMBL" id="JACPUR010000017">
    <property type="protein sequence ID" value="MBI3127361.1"/>
    <property type="molecule type" value="Genomic_DNA"/>
</dbReference>
<reference evidence="4" key="1">
    <citation type="submission" date="2020-07" db="EMBL/GenBank/DDBJ databases">
        <title>Huge and variable diversity of episymbiotic CPR bacteria and DPANN archaea in groundwater ecosystems.</title>
        <authorList>
            <person name="He C.Y."/>
            <person name="Keren R."/>
            <person name="Whittaker M."/>
            <person name="Farag I.F."/>
            <person name="Doudna J."/>
            <person name="Cate J.H.D."/>
            <person name="Banfield J.F."/>
        </authorList>
    </citation>
    <scope>NUCLEOTIDE SEQUENCE</scope>
    <source>
        <strain evidence="4">NC_groundwater_763_Ag_S-0.2um_68_21</strain>
    </source>
</reference>
<dbReference type="PROSITE" id="PS50110">
    <property type="entry name" value="RESPONSE_REGULATORY"/>
    <property type="match status" value="1"/>
</dbReference>
<dbReference type="PANTHER" id="PTHR44591">
    <property type="entry name" value="STRESS RESPONSE REGULATOR PROTEIN 1"/>
    <property type="match status" value="1"/>
</dbReference>
<dbReference type="SMART" id="SM00448">
    <property type="entry name" value="REC"/>
    <property type="match status" value="1"/>
</dbReference>
<evidence type="ECO:0000313" key="5">
    <source>
        <dbReference type="Proteomes" id="UP000782312"/>
    </source>
</evidence>
<evidence type="ECO:0000259" key="3">
    <source>
        <dbReference type="PROSITE" id="PS50110"/>
    </source>
</evidence>
<dbReference type="PANTHER" id="PTHR44591:SF3">
    <property type="entry name" value="RESPONSE REGULATORY DOMAIN-CONTAINING PROTEIN"/>
    <property type="match status" value="1"/>
</dbReference>
<organism evidence="4 5">
    <name type="scientific">Tectimicrobiota bacterium</name>
    <dbReference type="NCBI Taxonomy" id="2528274"/>
    <lineage>
        <taxon>Bacteria</taxon>
        <taxon>Pseudomonadati</taxon>
        <taxon>Nitrospinota/Tectimicrobiota group</taxon>
        <taxon>Candidatus Tectimicrobiota</taxon>
    </lineage>
</organism>
<feature type="modified residue" description="4-aspartylphosphate" evidence="2">
    <location>
        <position position="52"/>
    </location>
</feature>
<accession>A0A932MPQ0</accession>
<dbReference type="Proteomes" id="UP000782312">
    <property type="component" value="Unassembled WGS sequence"/>
</dbReference>
<proteinExistence type="predicted"/>
<sequence length="119" mass="13320">MERVLVADDEKGIVQFVGEALRRKGYSVHVASNGAEAFEMAKLHRPHLVLLDIRMPGMDGLEALRRIKSVDPIIRVIVITAVHDREIIDAAYSMGASRYMTKPFELDSLAEAMEEALKQ</sequence>
<dbReference type="SUPFAM" id="SSF52172">
    <property type="entry name" value="CheY-like"/>
    <property type="match status" value="1"/>
</dbReference>
<evidence type="ECO:0000313" key="4">
    <source>
        <dbReference type="EMBL" id="MBI3127361.1"/>
    </source>
</evidence>